<evidence type="ECO:0000256" key="2">
    <source>
        <dbReference type="ARBA" id="ARBA00022475"/>
    </source>
</evidence>
<protein>
    <recommendedName>
        <fullName evidence="10">4,4'-diaponeurosporenoate glycosyltransferase</fullName>
    </recommendedName>
</protein>
<dbReference type="AlphaFoldDB" id="A0A242A292"/>
<dbReference type="InterPro" id="IPR001173">
    <property type="entry name" value="Glyco_trans_2-like"/>
</dbReference>
<organism evidence="13 14">
    <name type="scientific">Candidatus Enterococcus testudinis</name>
    <dbReference type="NCBI Taxonomy" id="1834191"/>
    <lineage>
        <taxon>Bacteria</taxon>
        <taxon>Bacillati</taxon>
        <taxon>Bacillota</taxon>
        <taxon>Bacilli</taxon>
        <taxon>Lactobacillales</taxon>
        <taxon>Enterococcaceae</taxon>
        <taxon>Enterococcus</taxon>
    </lineage>
</organism>
<evidence type="ECO:0000313" key="13">
    <source>
        <dbReference type="EMBL" id="OTN75158.1"/>
    </source>
</evidence>
<dbReference type="OrthoDB" id="9806525at2"/>
<comment type="similarity">
    <text evidence="9">Belongs to the glycosyltransferase 2 family. CrtQ subfamily.</text>
</comment>
<evidence type="ECO:0000313" key="14">
    <source>
        <dbReference type="Proteomes" id="UP000195043"/>
    </source>
</evidence>
<accession>A0A242A292</accession>
<proteinExistence type="inferred from homology"/>
<dbReference type="GO" id="GO:0016757">
    <property type="term" value="F:glycosyltransferase activity"/>
    <property type="evidence" value="ECO:0007669"/>
    <property type="project" value="UniProtKB-KW"/>
</dbReference>
<evidence type="ECO:0000256" key="4">
    <source>
        <dbReference type="ARBA" id="ARBA00022679"/>
    </source>
</evidence>
<feature type="domain" description="Glycosyltransferase 2-like" evidence="12">
    <location>
        <begin position="38"/>
        <end position="152"/>
    </location>
</feature>
<dbReference type="GO" id="GO:0016117">
    <property type="term" value="P:carotenoid biosynthetic process"/>
    <property type="evidence" value="ECO:0007669"/>
    <property type="project" value="UniProtKB-KW"/>
</dbReference>
<keyword evidence="5" id="KW-0125">Carotenoid biosynthesis</keyword>
<keyword evidence="14" id="KW-1185">Reference proteome</keyword>
<dbReference type="InterPro" id="IPR029044">
    <property type="entry name" value="Nucleotide-diphossugar_trans"/>
</dbReference>
<dbReference type="PANTHER" id="PTHR43646">
    <property type="entry name" value="GLYCOSYLTRANSFERASE"/>
    <property type="match status" value="1"/>
</dbReference>
<keyword evidence="4" id="KW-0808">Transferase</keyword>
<evidence type="ECO:0000256" key="8">
    <source>
        <dbReference type="ARBA" id="ARBA00037904"/>
    </source>
</evidence>
<keyword evidence="11" id="KW-1133">Transmembrane helix</keyword>
<keyword evidence="6 11" id="KW-0472">Membrane</keyword>
<feature type="transmembrane region" description="Helical" evidence="11">
    <location>
        <begin position="321"/>
        <end position="341"/>
    </location>
</feature>
<evidence type="ECO:0000256" key="11">
    <source>
        <dbReference type="SAM" id="Phobius"/>
    </source>
</evidence>
<evidence type="ECO:0000256" key="3">
    <source>
        <dbReference type="ARBA" id="ARBA00022676"/>
    </source>
</evidence>
<dbReference type="RefSeq" id="WP_086273254.1">
    <property type="nucleotide sequence ID" value="NZ_NGKU01000001.1"/>
</dbReference>
<keyword evidence="3" id="KW-0328">Glycosyltransferase</keyword>
<gene>
    <name evidence="13" type="ORF">A5886_000228</name>
</gene>
<evidence type="ECO:0000256" key="5">
    <source>
        <dbReference type="ARBA" id="ARBA00022746"/>
    </source>
</evidence>
<dbReference type="CDD" id="cd00761">
    <property type="entry name" value="Glyco_tranf_GTA_type"/>
    <property type="match status" value="1"/>
</dbReference>
<evidence type="ECO:0000256" key="10">
    <source>
        <dbReference type="ARBA" id="ARBA00040345"/>
    </source>
</evidence>
<evidence type="ECO:0000256" key="1">
    <source>
        <dbReference type="ARBA" id="ARBA00004236"/>
    </source>
</evidence>
<comment type="function">
    <text evidence="7">Catalyzes the glycosylation of 4,4'-diaponeurosporenoate, i.e. the esterification of glucose at the C1'' position with the carboxyl group of 4,4'-diaponeurosporenic acid, to form glycosyl-4,4'-diaponeurosporenoate. This is a step in the biosynthesis of staphyloxanthin, an orange pigment present in most staphylococci strains.</text>
</comment>
<comment type="subcellular location">
    <subcellularLocation>
        <location evidence="1">Cell membrane</location>
    </subcellularLocation>
</comment>
<comment type="pathway">
    <text evidence="8">Carotenoid biosynthesis; staphyloxanthin biosynthesis; staphyloxanthin from farnesyl diphosphate: step 4/5.</text>
</comment>
<dbReference type="Gene3D" id="3.90.550.10">
    <property type="entry name" value="Spore Coat Polysaccharide Biosynthesis Protein SpsA, Chain A"/>
    <property type="match status" value="1"/>
</dbReference>
<feature type="transmembrane region" description="Helical" evidence="11">
    <location>
        <begin position="274"/>
        <end position="301"/>
    </location>
</feature>
<dbReference type="STRING" id="1834191.A5886_000228"/>
<evidence type="ECO:0000259" key="12">
    <source>
        <dbReference type="Pfam" id="PF00535"/>
    </source>
</evidence>
<evidence type="ECO:0000256" key="9">
    <source>
        <dbReference type="ARBA" id="ARBA00038120"/>
    </source>
</evidence>
<comment type="caution">
    <text evidence="13">The sequence shown here is derived from an EMBL/GenBank/DDBJ whole genome shotgun (WGS) entry which is preliminary data.</text>
</comment>
<name>A0A242A292_9ENTE</name>
<dbReference type="GO" id="GO:0005886">
    <property type="term" value="C:plasma membrane"/>
    <property type="evidence" value="ECO:0007669"/>
    <property type="project" value="UniProtKB-SubCell"/>
</dbReference>
<evidence type="ECO:0000256" key="6">
    <source>
        <dbReference type="ARBA" id="ARBA00023136"/>
    </source>
</evidence>
<dbReference type="PANTHER" id="PTHR43646:SF2">
    <property type="entry name" value="GLYCOSYLTRANSFERASE 2-LIKE DOMAIN-CONTAINING PROTEIN"/>
    <property type="match status" value="1"/>
</dbReference>
<dbReference type="Proteomes" id="UP000195043">
    <property type="component" value="Unassembled WGS sequence"/>
</dbReference>
<sequence>MKDGWIVCWLLAWSAGWIVFGRFPLIPKVKTVKETRVSIIIPARNEALNLPKLFQSLHRQTYPIHQVILVDDGSTDPTKAVAAQNGAAILSTNLDQPGKAAACWQGAQAATGDLLLFLDADTAFVAQDGLARLIRAFDMKGRQGLLGVQPYHLALHTYEQLSYVFNVVIMAGLNRFTILGEKMPAGGAFGPCLLCTKQAYMQVKGHQGMPLGILDDIALAQRFLSAQLPIHLFGGRTLVAFRMYPQGMKQLIQGWSKDFATAAQVTNKWLMIGIIGWIVGNIMVLFAGLIYSWPVFVAIYACYYGQNLLFAKRVGTFHAGWLVFFPCYFLFFLMLFAWSAIQTHRQKSVTWKDRKIDL</sequence>
<keyword evidence="11" id="KW-0812">Transmembrane</keyword>
<feature type="transmembrane region" description="Helical" evidence="11">
    <location>
        <begin position="6"/>
        <end position="26"/>
    </location>
</feature>
<dbReference type="Pfam" id="PF00535">
    <property type="entry name" value="Glycos_transf_2"/>
    <property type="match status" value="1"/>
</dbReference>
<evidence type="ECO:0000256" key="7">
    <source>
        <dbReference type="ARBA" id="ARBA00037281"/>
    </source>
</evidence>
<dbReference type="EMBL" id="NGKU01000001">
    <property type="protein sequence ID" value="OTN75158.1"/>
    <property type="molecule type" value="Genomic_DNA"/>
</dbReference>
<reference evidence="13 14" key="1">
    <citation type="submission" date="2017-05" db="EMBL/GenBank/DDBJ databases">
        <title>The Genome Sequence of Enterococcus sp. 8G7_MSG3316.</title>
        <authorList>
            <consortium name="The Broad Institute Genomics Platform"/>
            <consortium name="The Broad Institute Genomic Center for Infectious Diseases"/>
            <person name="Earl A."/>
            <person name="Manson A."/>
            <person name="Schwartman J."/>
            <person name="Gilmore M."/>
            <person name="Abouelleil A."/>
            <person name="Cao P."/>
            <person name="Chapman S."/>
            <person name="Cusick C."/>
            <person name="Shea T."/>
            <person name="Young S."/>
            <person name="Neafsey D."/>
            <person name="Nusbaum C."/>
            <person name="Birren B."/>
        </authorList>
    </citation>
    <scope>NUCLEOTIDE SEQUENCE [LARGE SCALE GENOMIC DNA]</scope>
    <source>
        <strain evidence="13 14">8G7_MSG3316</strain>
    </source>
</reference>
<keyword evidence="2" id="KW-1003">Cell membrane</keyword>
<dbReference type="SUPFAM" id="SSF53448">
    <property type="entry name" value="Nucleotide-diphospho-sugar transferases"/>
    <property type="match status" value="1"/>
</dbReference>